<evidence type="ECO:0000256" key="7">
    <source>
        <dbReference type="ARBA" id="ARBA00083243"/>
    </source>
</evidence>
<dbReference type="InterPro" id="IPR036388">
    <property type="entry name" value="WH-like_DNA-bd_sf"/>
</dbReference>
<dbReference type="PROSITE" id="PS50931">
    <property type="entry name" value="HTH_LYSR"/>
    <property type="match status" value="1"/>
</dbReference>
<dbReference type="GO" id="GO:0043565">
    <property type="term" value="F:sequence-specific DNA binding"/>
    <property type="evidence" value="ECO:0007669"/>
    <property type="project" value="TreeGrafter"/>
</dbReference>
<dbReference type="Gene3D" id="3.40.190.10">
    <property type="entry name" value="Periplasmic binding protein-like II"/>
    <property type="match status" value="2"/>
</dbReference>
<comment type="function">
    <text evidence="5">Transcriptional regulator of the ttuABCDE tartrate utilization operon.</text>
</comment>
<evidence type="ECO:0000259" key="8">
    <source>
        <dbReference type="PROSITE" id="PS50931"/>
    </source>
</evidence>
<reference evidence="9 10" key="1">
    <citation type="submission" date="2016-08" db="EMBL/GenBank/DDBJ databases">
        <authorList>
            <person name="Seilhamer J.J."/>
        </authorList>
    </citation>
    <scope>NUCLEOTIDE SEQUENCE [LARGE SCALE GENOMIC DNA]</scope>
    <source>
        <strain evidence="9 10">P1-7</strain>
    </source>
</reference>
<evidence type="ECO:0000256" key="5">
    <source>
        <dbReference type="ARBA" id="ARBA00054626"/>
    </source>
</evidence>
<dbReference type="AlphaFoldDB" id="A0A1C3UJ56"/>
<dbReference type="InterPro" id="IPR036390">
    <property type="entry name" value="WH_DNA-bd_sf"/>
</dbReference>
<keyword evidence="2" id="KW-0805">Transcription regulation</keyword>
<protein>
    <recommendedName>
        <fullName evidence="6">HTH-type transcriptional regulator TtuA</fullName>
    </recommendedName>
    <alternativeName>
        <fullName evidence="7">Tartrate utilization transcriptional regulator</fullName>
    </alternativeName>
</protein>
<evidence type="ECO:0000256" key="2">
    <source>
        <dbReference type="ARBA" id="ARBA00023015"/>
    </source>
</evidence>
<dbReference type="Gene3D" id="1.10.10.10">
    <property type="entry name" value="Winged helix-like DNA-binding domain superfamily/Winged helix DNA-binding domain"/>
    <property type="match status" value="1"/>
</dbReference>
<dbReference type="FunFam" id="1.10.10.10:FF:000001">
    <property type="entry name" value="LysR family transcriptional regulator"/>
    <property type="match status" value="1"/>
</dbReference>
<dbReference type="Proteomes" id="UP000199205">
    <property type="component" value="Unassembled WGS sequence"/>
</dbReference>
<accession>A0A1C3UJ56</accession>
<dbReference type="SUPFAM" id="SSF53850">
    <property type="entry name" value="Periplasmic binding protein-like II"/>
    <property type="match status" value="1"/>
</dbReference>
<dbReference type="PRINTS" id="PR00039">
    <property type="entry name" value="HTHLYSR"/>
</dbReference>
<organism evidence="9 10">
    <name type="scientific">Rhizobium lusitanum</name>
    <dbReference type="NCBI Taxonomy" id="293958"/>
    <lineage>
        <taxon>Bacteria</taxon>
        <taxon>Pseudomonadati</taxon>
        <taxon>Pseudomonadota</taxon>
        <taxon>Alphaproteobacteria</taxon>
        <taxon>Hyphomicrobiales</taxon>
        <taxon>Rhizobiaceae</taxon>
        <taxon>Rhizobium/Agrobacterium group</taxon>
        <taxon>Rhizobium</taxon>
    </lineage>
</organism>
<dbReference type="Pfam" id="PF03466">
    <property type="entry name" value="LysR_substrate"/>
    <property type="match status" value="1"/>
</dbReference>
<comment type="similarity">
    <text evidence="1">Belongs to the LysR transcriptional regulatory family.</text>
</comment>
<proteinExistence type="inferred from homology"/>
<keyword evidence="3 9" id="KW-0238">DNA-binding</keyword>
<evidence type="ECO:0000256" key="4">
    <source>
        <dbReference type="ARBA" id="ARBA00023163"/>
    </source>
</evidence>
<sequence>MLEKIPLEAFRVFDAAARAMNFSRAGRELNITQAAVSRRIKGLEDHLGATLFTRRGRNLALTPEGERLFQRVRATLEYLEESLEPFRAGTGEIISIAASGSISHLWLGQRLRDFGKESPGISVRLLTTDVHSELASENNDLIIIYSTGEHPRWSLTPLMKEVLVPIASPDYLAIRGLNPQALTSVDIAALDLIDYERANAHWISLRQWFGRIGDPLKGKLPRPRLSFSTYIMAVEAALRGEGIALGSLGLVEEYLQSGALVTVGTDRVESGFGYYLGAPRFRSLSPEALQLHRFLLRGQQA</sequence>
<evidence type="ECO:0000313" key="10">
    <source>
        <dbReference type="Proteomes" id="UP000199205"/>
    </source>
</evidence>
<evidence type="ECO:0000256" key="3">
    <source>
        <dbReference type="ARBA" id="ARBA00023125"/>
    </source>
</evidence>
<gene>
    <name evidence="9" type="ORF">GA0061101_102478</name>
</gene>
<evidence type="ECO:0000313" key="9">
    <source>
        <dbReference type="EMBL" id="SCB15407.1"/>
    </source>
</evidence>
<evidence type="ECO:0000256" key="1">
    <source>
        <dbReference type="ARBA" id="ARBA00009437"/>
    </source>
</evidence>
<dbReference type="InterPro" id="IPR005119">
    <property type="entry name" value="LysR_subst-bd"/>
</dbReference>
<dbReference type="PANTHER" id="PTHR30537:SF74">
    <property type="entry name" value="HTH-TYPE TRANSCRIPTIONAL REGULATOR TRPI"/>
    <property type="match status" value="1"/>
</dbReference>
<dbReference type="Pfam" id="PF00126">
    <property type="entry name" value="HTH_1"/>
    <property type="match status" value="1"/>
</dbReference>
<dbReference type="SUPFAM" id="SSF46785">
    <property type="entry name" value="Winged helix' DNA-binding domain"/>
    <property type="match status" value="1"/>
</dbReference>
<evidence type="ECO:0000256" key="6">
    <source>
        <dbReference type="ARBA" id="ARBA00067332"/>
    </source>
</evidence>
<dbReference type="InterPro" id="IPR058163">
    <property type="entry name" value="LysR-type_TF_proteobact-type"/>
</dbReference>
<feature type="domain" description="HTH lysR-type" evidence="8">
    <location>
        <begin position="5"/>
        <end position="62"/>
    </location>
</feature>
<keyword evidence="4" id="KW-0804">Transcription</keyword>
<dbReference type="GO" id="GO:0003700">
    <property type="term" value="F:DNA-binding transcription factor activity"/>
    <property type="evidence" value="ECO:0007669"/>
    <property type="project" value="InterPro"/>
</dbReference>
<dbReference type="OrthoDB" id="9793571at2"/>
<dbReference type="GO" id="GO:0006351">
    <property type="term" value="P:DNA-templated transcription"/>
    <property type="evidence" value="ECO:0007669"/>
    <property type="project" value="TreeGrafter"/>
</dbReference>
<dbReference type="EMBL" id="FMAF01000002">
    <property type="protein sequence ID" value="SCB15407.1"/>
    <property type="molecule type" value="Genomic_DNA"/>
</dbReference>
<dbReference type="InterPro" id="IPR000847">
    <property type="entry name" value="LysR_HTH_N"/>
</dbReference>
<dbReference type="PANTHER" id="PTHR30537">
    <property type="entry name" value="HTH-TYPE TRANSCRIPTIONAL REGULATOR"/>
    <property type="match status" value="1"/>
</dbReference>
<name>A0A1C3UJ56_9HYPH</name>
<dbReference type="RefSeq" id="WP_047553573.1">
    <property type="nucleotide sequence ID" value="NZ_FMAF01000002.1"/>
</dbReference>